<sequence>MNTKETVAAVVVTYNRLADLKKCLASLQEQTRRLNAIYIINNGSTDGTGEWLAEQPGLTVVTQPNLGGAGGFATGIDTAYKGGYGWLWCMDDDCLAAPDALETLLTSPNIGPCIKNCVSISNKDHSELAFYVDRPNRSYRKVEDMTQFDLVYGVASFFNGTLINSEVVKNIGLPDKKLFIWGDEVEYMTRAIKMGYPVVTVPRSVFYHPPSFDRNGIPWPGAWKQYYAVRNQRRVFQNMHGDKYGLMVFLRWSLKETMQQAVAKRANRMYNFLIYGEAAVDSLFNNFRKQPNSILTVRLYRMLNK</sequence>
<proteinExistence type="inferred from homology"/>
<evidence type="ECO:0000256" key="2">
    <source>
        <dbReference type="ARBA" id="ARBA00022676"/>
    </source>
</evidence>
<dbReference type="SUPFAM" id="SSF53448">
    <property type="entry name" value="Nucleotide-diphospho-sugar transferases"/>
    <property type="match status" value="1"/>
</dbReference>
<dbReference type="PANTHER" id="PTHR43179:SF12">
    <property type="entry name" value="GALACTOFURANOSYLTRANSFERASE GLFT2"/>
    <property type="match status" value="1"/>
</dbReference>
<reference evidence="6" key="1">
    <citation type="journal article" date="2019" name="Int. J. Syst. Evol. Microbiol.">
        <title>The Global Catalogue of Microorganisms (GCM) 10K type strain sequencing project: providing services to taxonomists for standard genome sequencing and annotation.</title>
        <authorList>
            <consortium name="The Broad Institute Genomics Platform"/>
            <consortium name="The Broad Institute Genome Sequencing Center for Infectious Disease"/>
            <person name="Wu L."/>
            <person name="Ma J."/>
        </authorList>
    </citation>
    <scope>NUCLEOTIDE SEQUENCE [LARGE SCALE GENOMIC DNA]</scope>
    <source>
        <strain evidence="6">KCTC 42805</strain>
    </source>
</reference>
<keyword evidence="3" id="KW-0808">Transferase</keyword>
<name>A0ABW5LXS5_9BACT</name>
<comment type="caution">
    <text evidence="5">The sequence shown here is derived from an EMBL/GenBank/DDBJ whole genome shotgun (WGS) entry which is preliminary data.</text>
</comment>
<gene>
    <name evidence="5" type="ORF">ACFSUS_00715</name>
</gene>
<dbReference type="PANTHER" id="PTHR43179">
    <property type="entry name" value="RHAMNOSYLTRANSFERASE WBBL"/>
    <property type="match status" value="1"/>
</dbReference>
<evidence type="ECO:0000256" key="1">
    <source>
        <dbReference type="ARBA" id="ARBA00006739"/>
    </source>
</evidence>
<dbReference type="EMBL" id="JBHULN010000001">
    <property type="protein sequence ID" value="MFD2569132.1"/>
    <property type="molecule type" value="Genomic_DNA"/>
</dbReference>
<dbReference type="Proteomes" id="UP001597469">
    <property type="component" value="Unassembled WGS sequence"/>
</dbReference>
<dbReference type="CDD" id="cd04185">
    <property type="entry name" value="GT_2_like_b"/>
    <property type="match status" value="1"/>
</dbReference>
<accession>A0ABW5LXS5</accession>
<dbReference type="Gene3D" id="3.90.550.10">
    <property type="entry name" value="Spore Coat Polysaccharide Biosynthesis Protein SpsA, Chain A"/>
    <property type="match status" value="1"/>
</dbReference>
<evidence type="ECO:0000313" key="5">
    <source>
        <dbReference type="EMBL" id="MFD2569132.1"/>
    </source>
</evidence>
<dbReference type="InterPro" id="IPR029044">
    <property type="entry name" value="Nucleotide-diphossugar_trans"/>
</dbReference>
<organism evidence="5 6">
    <name type="scientific">Spirosoma soli</name>
    <dbReference type="NCBI Taxonomy" id="1770529"/>
    <lineage>
        <taxon>Bacteria</taxon>
        <taxon>Pseudomonadati</taxon>
        <taxon>Bacteroidota</taxon>
        <taxon>Cytophagia</taxon>
        <taxon>Cytophagales</taxon>
        <taxon>Cytophagaceae</taxon>
        <taxon>Spirosoma</taxon>
    </lineage>
</organism>
<protein>
    <submittedName>
        <fullName evidence="5">Glycosyltransferase family 2 protein</fullName>
    </submittedName>
</protein>
<evidence type="ECO:0000313" key="6">
    <source>
        <dbReference type="Proteomes" id="UP001597469"/>
    </source>
</evidence>
<evidence type="ECO:0000256" key="3">
    <source>
        <dbReference type="ARBA" id="ARBA00022679"/>
    </source>
</evidence>
<dbReference type="RefSeq" id="WP_381517661.1">
    <property type="nucleotide sequence ID" value="NZ_JBHULN010000001.1"/>
</dbReference>
<comment type="similarity">
    <text evidence="1">Belongs to the glycosyltransferase 2 family.</text>
</comment>
<feature type="domain" description="Glycosyltransferase 2-like" evidence="4">
    <location>
        <begin position="10"/>
        <end position="106"/>
    </location>
</feature>
<dbReference type="Pfam" id="PF00535">
    <property type="entry name" value="Glycos_transf_2"/>
    <property type="match status" value="1"/>
</dbReference>
<keyword evidence="2" id="KW-0328">Glycosyltransferase</keyword>
<dbReference type="InterPro" id="IPR001173">
    <property type="entry name" value="Glyco_trans_2-like"/>
</dbReference>
<keyword evidence="6" id="KW-1185">Reference proteome</keyword>
<evidence type="ECO:0000259" key="4">
    <source>
        <dbReference type="Pfam" id="PF00535"/>
    </source>
</evidence>